<comment type="caution">
    <text evidence="1">The sequence shown here is derived from an EMBL/GenBank/DDBJ whole genome shotgun (WGS) entry which is preliminary data.</text>
</comment>
<keyword evidence="2" id="KW-1185">Reference proteome</keyword>
<gene>
    <name evidence="1" type="ORF">F8M41_016324</name>
</gene>
<dbReference type="Proteomes" id="UP000439903">
    <property type="component" value="Unassembled WGS sequence"/>
</dbReference>
<sequence length="137" mass="16021">MSQKSLLETKIDKIKNYELQKKTIKLIQVNEKLHNTIFKLKNDLCLLSNVPVKEDKLLKIEAELISSKEKNINRLDQIKLYMWIMDAKSYTIENYQVQNAIESFVAQLQSAIKSSVAEEFNFIMKKSKINGKKKKIK</sequence>
<accession>A0A8H3WTQ0</accession>
<dbReference type="AlphaFoldDB" id="A0A8H3WTQ0"/>
<name>A0A8H3WTQ0_GIGMA</name>
<proteinExistence type="predicted"/>
<evidence type="ECO:0000313" key="2">
    <source>
        <dbReference type="Proteomes" id="UP000439903"/>
    </source>
</evidence>
<organism evidence="1 2">
    <name type="scientific">Gigaspora margarita</name>
    <dbReference type="NCBI Taxonomy" id="4874"/>
    <lineage>
        <taxon>Eukaryota</taxon>
        <taxon>Fungi</taxon>
        <taxon>Fungi incertae sedis</taxon>
        <taxon>Mucoromycota</taxon>
        <taxon>Glomeromycotina</taxon>
        <taxon>Glomeromycetes</taxon>
        <taxon>Diversisporales</taxon>
        <taxon>Gigasporaceae</taxon>
        <taxon>Gigaspora</taxon>
    </lineage>
</organism>
<dbReference type="OrthoDB" id="10449338at2759"/>
<evidence type="ECO:0000313" key="1">
    <source>
        <dbReference type="EMBL" id="KAF0340113.1"/>
    </source>
</evidence>
<reference evidence="1 2" key="1">
    <citation type="journal article" date="2019" name="Environ. Microbiol.">
        <title>At the nexus of three kingdoms: the genome of the mycorrhizal fungus Gigaspora margarita provides insights into plant, endobacterial and fungal interactions.</title>
        <authorList>
            <person name="Venice F."/>
            <person name="Ghignone S."/>
            <person name="Salvioli di Fossalunga A."/>
            <person name="Amselem J."/>
            <person name="Novero M."/>
            <person name="Xianan X."/>
            <person name="Sedzielewska Toro K."/>
            <person name="Morin E."/>
            <person name="Lipzen A."/>
            <person name="Grigoriev I.V."/>
            <person name="Henrissat B."/>
            <person name="Martin F.M."/>
            <person name="Bonfante P."/>
        </authorList>
    </citation>
    <scope>NUCLEOTIDE SEQUENCE [LARGE SCALE GENOMIC DNA]</scope>
    <source>
        <strain evidence="1 2">BEG34</strain>
    </source>
</reference>
<dbReference type="EMBL" id="WTPW01003510">
    <property type="protein sequence ID" value="KAF0340113.1"/>
    <property type="molecule type" value="Genomic_DNA"/>
</dbReference>
<protein>
    <submittedName>
        <fullName evidence="1">Uncharacterized protein</fullName>
    </submittedName>
</protein>